<dbReference type="GO" id="GO:0004100">
    <property type="term" value="F:chitin synthase activity"/>
    <property type="evidence" value="ECO:0007669"/>
    <property type="project" value="InterPro"/>
</dbReference>
<dbReference type="GO" id="GO:0016020">
    <property type="term" value="C:membrane"/>
    <property type="evidence" value="ECO:0007669"/>
    <property type="project" value="UniProtKB-SubCell"/>
</dbReference>
<evidence type="ECO:0000313" key="6">
    <source>
        <dbReference type="RefSeq" id="XP_024873912.1"/>
    </source>
</evidence>
<dbReference type="PANTHER" id="PTHR22914">
    <property type="entry name" value="CHITIN SYNTHASE"/>
    <property type="match status" value="1"/>
</dbReference>
<dbReference type="GeneID" id="112455926"/>
<dbReference type="InterPro" id="IPR004835">
    <property type="entry name" value="Chitin_synth"/>
</dbReference>
<name>A0A6J1PVJ5_9HYME</name>
<dbReference type="AlphaFoldDB" id="A0A6J1PVJ5"/>
<keyword evidence="5" id="KW-1185">Reference proteome</keyword>
<evidence type="ECO:0000256" key="2">
    <source>
        <dbReference type="ARBA" id="ARBA00022692"/>
    </source>
</evidence>
<protein>
    <submittedName>
        <fullName evidence="6">Chitin synthase chs-2-like</fullName>
    </submittedName>
</protein>
<keyword evidence="4" id="KW-1133">Transmembrane helix</keyword>
<gene>
    <name evidence="6" type="primary">LOC112455926</name>
</gene>
<dbReference type="GO" id="GO:0071944">
    <property type="term" value="C:cell periphery"/>
    <property type="evidence" value="ECO:0007669"/>
    <property type="project" value="TreeGrafter"/>
</dbReference>
<dbReference type="PANTHER" id="PTHR22914:SF42">
    <property type="entry name" value="CHITIN SYNTHASE"/>
    <property type="match status" value="1"/>
</dbReference>
<sequence length="104" mass="11751">MYAIMMTAVTVAFAINIVKDTVMSPSAWFMFLVVGEFVIAGLLHPYEVNCLLHGLIYYLAVPSMYVLLIIYSLCNLNNISWGTREIKMKKSCAVINLIYFTNSN</sequence>
<proteinExistence type="predicted"/>
<keyword evidence="2 4" id="KW-0812">Transmembrane</keyword>
<evidence type="ECO:0000313" key="5">
    <source>
        <dbReference type="Proteomes" id="UP000504618"/>
    </source>
</evidence>
<feature type="transmembrane region" description="Helical" evidence="4">
    <location>
        <begin position="24"/>
        <end position="43"/>
    </location>
</feature>
<keyword evidence="3 4" id="KW-0472">Membrane</keyword>
<feature type="transmembrane region" description="Helical" evidence="4">
    <location>
        <begin position="55"/>
        <end position="73"/>
    </location>
</feature>
<comment type="subcellular location">
    <subcellularLocation>
        <location evidence="1">Membrane</location>
        <topology evidence="1">Multi-pass membrane protein</topology>
    </subcellularLocation>
</comment>
<dbReference type="GO" id="GO:0006031">
    <property type="term" value="P:chitin biosynthetic process"/>
    <property type="evidence" value="ECO:0007669"/>
    <property type="project" value="TreeGrafter"/>
</dbReference>
<dbReference type="Proteomes" id="UP000504618">
    <property type="component" value="Unplaced"/>
</dbReference>
<evidence type="ECO:0000256" key="3">
    <source>
        <dbReference type="ARBA" id="ARBA00023136"/>
    </source>
</evidence>
<dbReference type="OrthoDB" id="370884at2759"/>
<accession>A0A6J1PVJ5</accession>
<dbReference type="RefSeq" id="XP_024873912.1">
    <property type="nucleotide sequence ID" value="XM_025018144.1"/>
</dbReference>
<evidence type="ECO:0000256" key="4">
    <source>
        <dbReference type="SAM" id="Phobius"/>
    </source>
</evidence>
<evidence type="ECO:0000256" key="1">
    <source>
        <dbReference type="ARBA" id="ARBA00004141"/>
    </source>
</evidence>
<organism evidence="5 6">
    <name type="scientific">Temnothorax curvispinosus</name>
    <dbReference type="NCBI Taxonomy" id="300111"/>
    <lineage>
        <taxon>Eukaryota</taxon>
        <taxon>Metazoa</taxon>
        <taxon>Ecdysozoa</taxon>
        <taxon>Arthropoda</taxon>
        <taxon>Hexapoda</taxon>
        <taxon>Insecta</taxon>
        <taxon>Pterygota</taxon>
        <taxon>Neoptera</taxon>
        <taxon>Endopterygota</taxon>
        <taxon>Hymenoptera</taxon>
        <taxon>Apocrita</taxon>
        <taxon>Aculeata</taxon>
        <taxon>Formicoidea</taxon>
        <taxon>Formicidae</taxon>
        <taxon>Myrmicinae</taxon>
        <taxon>Temnothorax</taxon>
    </lineage>
</organism>
<reference evidence="6" key="1">
    <citation type="submission" date="2025-08" db="UniProtKB">
        <authorList>
            <consortium name="RefSeq"/>
        </authorList>
    </citation>
    <scope>IDENTIFICATION</scope>
    <source>
        <tissue evidence="6">Whole body</tissue>
    </source>
</reference>